<name>A0A7Y9LRZ0_9MICC</name>
<protein>
    <recommendedName>
        <fullName evidence="1">Outer membrane channel protein CpnT-like N-terminal domain-containing protein</fullName>
    </recommendedName>
</protein>
<proteinExistence type="predicted"/>
<feature type="domain" description="Outer membrane channel protein CpnT-like N-terminal" evidence="1">
    <location>
        <begin position="91"/>
        <end position="215"/>
    </location>
</feature>
<gene>
    <name evidence="2" type="ORF">FHU41_000706</name>
</gene>
<dbReference type="InterPro" id="IPR038332">
    <property type="entry name" value="PPE_sf"/>
</dbReference>
<reference evidence="2 3" key="1">
    <citation type="submission" date="2020-07" db="EMBL/GenBank/DDBJ databases">
        <title>Sequencing the genomes of 1000 actinobacteria strains.</title>
        <authorList>
            <person name="Klenk H.-P."/>
        </authorList>
    </citation>
    <scope>NUCLEOTIDE SEQUENCE [LARGE SCALE GENOMIC DNA]</scope>
    <source>
        <strain evidence="2 3">DSM 102047</strain>
    </source>
</reference>
<evidence type="ECO:0000313" key="2">
    <source>
        <dbReference type="EMBL" id="NYE94485.1"/>
    </source>
</evidence>
<dbReference type="Proteomes" id="UP000521748">
    <property type="component" value="Unassembled WGS sequence"/>
</dbReference>
<organism evidence="2 3">
    <name type="scientific">Psychromicrobium silvestre</name>
    <dbReference type="NCBI Taxonomy" id="1645614"/>
    <lineage>
        <taxon>Bacteria</taxon>
        <taxon>Bacillati</taxon>
        <taxon>Actinomycetota</taxon>
        <taxon>Actinomycetes</taxon>
        <taxon>Micrococcales</taxon>
        <taxon>Micrococcaceae</taxon>
        <taxon>Psychromicrobium</taxon>
    </lineage>
</organism>
<dbReference type="AlphaFoldDB" id="A0A7Y9LRZ0"/>
<dbReference type="InterPro" id="IPR057746">
    <property type="entry name" value="CpnT-like_N"/>
</dbReference>
<evidence type="ECO:0000259" key="1">
    <source>
        <dbReference type="Pfam" id="PF25547"/>
    </source>
</evidence>
<comment type="caution">
    <text evidence="2">The sequence shown here is derived from an EMBL/GenBank/DDBJ whole genome shotgun (WGS) entry which is preliminary data.</text>
</comment>
<sequence>MGGSDQNGRSWAADYDHAAAQVFQCGATLQEALGQAATNLGKSAFYYYQAEHANAGLMLGGLSLPAAYPPSMCLAVPSASGGTPNFPKTNPVFEWFEQMVANLIGDLWPDGDRDKLDAAANTWDALAAGFGTAATDLEKISTALGGVSSPEIPKVDAAVANLKSLATSLETTARALGQACRDLSGKINYVHTQTEITLGITIAAVGVTVAAGLGLTVFTFGISDVAAGGAVAGEAAGAAATITGFIAEFAAFVSSTVGGVVAAGAELIGASAGAAALVGSTVGEATAGAVLWGTASAAENTIVTAITEPGASLSDAYVNGFITGAIPGGLLKGAGGLAGALGTKTALDTAEQANLMSELEAQGVKFNAEKIVNIFRDPHGKVIFLEEGNNASGLQHILNKHGTQFAAEGISEGEISSAIETAITQGKIVGTQGKGVTPRIIYEYIFNGEIHKMAITVSGNGYIVGINPG</sequence>
<dbReference type="Gene3D" id="1.20.1260.20">
    <property type="entry name" value="PPE superfamily"/>
    <property type="match status" value="1"/>
</dbReference>
<dbReference type="EMBL" id="JACBYQ010000001">
    <property type="protein sequence ID" value="NYE94485.1"/>
    <property type="molecule type" value="Genomic_DNA"/>
</dbReference>
<evidence type="ECO:0000313" key="3">
    <source>
        <dbReference type="Proteomes" id="UP000521748"/>
    </source>
</evidence>
<accession>A0A7Y9LRZ0</accession>
<keyword evidence="3" id="KW-1185">Reference proteome</keyword>
<dbReference type="Pfam" id="PF25547">
    <property type="entry name" value="WXG100_2"/>
    <property type="match status" value="1"/>
</dbReference>